<gene>
    <name evidence="2" type="ORF">B0T10DRAFT_608092</name>
</gene>
<name>A0A9P9AK13_9HYPO</name>
<evidence type="ECO:0000256" key="1">
    <source>
        <dbReference type="SAM" id="MobiDB-lite"/>
    </source>
</evidence>
<accession>A0A9P9AK13</accession>
<dbReference type="Proteomes" id="UP000777438">
    <property type="component" value="Unassembled WGS sequence"/>
</dbReference>
<dbReference type="AlphaFoldDB" id="A0A9P9AK13"/>
<dbReference type="PANTHER" id="PTHR31904">
    <property type="entry name" value="BYPASS OF STOP CODON PROTEIN 5-RELATED"/>
    <property type="match status" value="1"/>
</dbReference>
<reference evidence="2 3" key="1">
    <citation type="journal article" date="2021" name="Nat. Commun.">
        <title>Genetic determinants of endophytism in the Arabidopsis root mycobiome.</title>
        <authorList>
            <person name="Mesny F."/>
            <person name="Miyauchi S."/>
            <person name="Thiergart T."/>
            <person name="Pickel B."/>
            <person name="Atanasova L."/>
            <person name="Karlsson M."/>
            <person name="Huettel B."/>
            <person name="Barry K.W."/>
            <person name="Haridas S."/>
            <person name="Chen C."/>
            <person name="Bauer D."/>
            <person name="Andreopoulos W."/>
            <person name="Pangilinan J."/>
            <person name="LaButti K."/>
            <person name="Riley R."/>
            <person name="Lipzen A."/>
            <person name="Clum A."/>
            <person name="Drula E."/>
            <person name="Henrissat B."/>
            <person name="Kohler A."/>
            <person name="Grigoriev I.V."/>
            <person name="Martin F.M."/>
            <person name="Hacquard S."/>
        </authorList>
    </citation>
    <scope>NUCLEOTIDE SEQUENCE [LARGE SCALE GENOMIC DNA]</scope>
    <source>
        <strain evidence="2 3">MPI-CAGE-CH-0241</strain>
    </source>
</reference>
<proteinExistence type="predicted"/>
<dbReference type="Gene3D" id="2.60.40.640">
    <property type="match status" value="1"/>
</dbReference>
<evidence type="ECO:0000313" key="2">
    <source>
        <dbReference type="EMBL" id="KAH6886433.1"/>
    </source>
</evidence>
<dbReference type="PANTHER" id="PTHR31904:SF1">
    <property type="entry name" value="BYPASS OF STOP CODON PROTEIN 5-RELATED"/>
    <property type="match status" value="1"/>
</dbReference>
<evidence type="ECO:0000313" key="3">
    <source>
        <dbReference type="Proteomes" id="UP000777438"/>
    </source>
</evidence>
<comment type="caution">
    <text evidence="2">The sequence shown here is derived from an EMBL/GenBank/DDBJ whole genome shotgun (WGS) entry which is preliminary data.</text>
</comment>
<dbReference type="InterPro" id="IPR014752">
    <property type="entry name" value="Arrestin-like_C"/>
</dbReference>
<sequence length="435" mass="48357">MGGKIDLLQQSRKRELQIDIDHHYASKVYTTGSPITGTATFTPRKDTPFETLRISLAGLARVRRDDLDYPKIATHWFLRTDMSDAELVYPGSKVFRARESYTIPFHFIVPDRLTTNACNHKVDVGYVRSHHLCLPPSMGTWSKDDMSVASARVEYGIQVDIVTPSSKKGQNNTISNKHIINVIPYAAEEPPLNIMPLNIQYNMQKDKKIRKSLISPVDGRLTAVASQPRAVNLDADGQSASESTVHINLEFKAKGPGVCPPKIGTVSATLQAQTWSRQSPSLNFPNMGLLRDAYTNYTTILSKVPVEGSWETEPEDKETGADSTSHSATVQVPFSLPMAKRLWIPTFHNCLISRTYRMEVALEVGNTTLRFNVPVQIAMESLDFPLEAEVDGWTPDDFGVMEHAWPGWTGRYSYGDYGPRALRAVGGDVLPGYSA</sequence>
<keyword evidence="3" id="KW-1185">Reference proteome</keyword>
<feature type="region of interest" description="Disordered" evidence="1">
    <location>
        <begin position="307"/>
        <end position="326"/>
    </location>
</feature>
<organism evidence="2 3">
    <name type="scientific">Thelonectria olida</name>
    <dbReference type="NCBI Taxonomy" id="1576542"/>
    <lineage>
        <taxon>Eukaryota</taxon>
        <taxon>Fungi</taxon>
        <taxon>Dikarya</taxon>
        <taxon>Ascomycota</taxon>
        <taxon>Pezizomycotina</taxon>
        <taxon>Sordariomycetes</taxon>
        <taxon>Hypocreomycetidae</taxon>
        <taxon>Hypocreales</taxon>
        <taxon>Nectriaceae</taxon>
        <taxon>Thelonectria</taxon>
    </lineage>
</organism>
<dbReference type="InterPro" id="IPR039634">
    <property type="entry name" value="Bul1-like"/>
</dbReference>
<dbReference type="EMBL" id="JAGPYM010000016">
    <property type="protein sequence ID" value="KAH6886433.1"/>
    <property type="molecule type" value="Genomic_DNA"/>
</dbReference>
<protein>
    <submittedName>
        <fullName evidence="2">Arrestin</fullName>
    </submittedName>
</protein>
<dbReference type="OrthoDB" id="2283785at2759"/>